<accession>A0A562NCU5</accession>
<reference evidence="4 5" key="1">
    <citation type="journal article" date="2015" name="Stand. Genomic Sci.">
        <title>Genomic Encyclopedia of Bacterial and Archaeal Type Strains, Phase III: the genomes of soil and plant-associated and newly described type strains.</title>
        <authorList>
            <person name="Whitman W.B."/>
            <person name="Woyke T."/>
            <person name="Klenk H.P."/>
            <person name="Zhou Y."/>
            <person name="Lilburn T.G."/>
            <person name="Beck B.J."/>
            <person name="De Vos P."/>
            <person name="Vandamme P."/>
            <person name="Eisen J.A."/>
            <person name="Garrity G."/>
            <person name="Hugenholtz P."/>
            <person name="Kyrpides N.C."/>
        </authorList>
    </citation>
    <scope>NUCLEOTIDE SEQUENCE [LARGE SCALE GENOMIC DNA]</scope>
    <source>
        <strain evidence="4 5">CGMCC 1.5364</strain>
    </source>
</reference>
<gene>
    <name evidence="4" type="ORF">IQ24_03548</name>
</gene>
<dbReference type="OrthoDB" id="637859at2"/>
<dbReference type="RefSeq" id="WP_145399610.1">
    <property type="nucleotide sequence ID" value="NZ_VLKU01000013.1"/>
</dbReference>
<comment type="subcellular location">
    <subcellularLocation>
        <location evidence="1">Virion</location>
    </subcellularLocation>
</comment>
<dbReference type="EMBL" id="VLKU01000013">
    <property type="protein sequence ID" value="TWI29731.1"/>
    <property type="molecule type" value="Genomic_DNA"/>
</dbReference>
<dbReference type="Proteomes" id="UP000316225">
    <property type="component" value="Unassembled WGS sequence"/>
</dbReference>
<dbReference type="InterPro" id="IPR024455">
    <property type="entry name" value="Phage_capsid"/>
</dbReference>
<evidence type="ECO:0000313" key="4">
    <source>
        <dbReference type="EMBL" id="TWI29731.1"/>
    </source>
</evidence>
<protein>
    <submittedName>
        <fullName evidence="4">HK97 family phage major capsid protein</fullName>
    </submittedName>
</protein>
<name>A0A562NCU5_9RHOB</name>
<dbReference type="Pfam" id="PF05065">
    <property type="entry name" value="Phage_capsid"/>
    <property type="match status" value="1"/>
</dbReference>
<organism evidence="4 5">
    <name type="scientific">Paracoccus sulfuroxidans</name>
    <dbReference type="NCBI Taxonomy" id="384678"/>
    <lineage>
        <taxon>Bacteria</taxon>
        <taxon>Pseudomonadati</taxon>
        <taxon>Pseudomonadota</taxon>
        <taxon>Alphaproteobacteria</taxon>
        <taxon>Rhodobacterales</taxon>
        <taxon>Paracoccaceae</taxon>
        <taxon>Paracoccus</taxon>
    </lineage>
</organism>
<dbReference type="AlphaFoldDB" id="A0A562NCU5"/>
<keyword evidence="5" id="KW-1185">Reference proteome</keyword>
<dbReference type="Gene3D" id="3.30.2400.10">
    <property type="entry name" value="Major capsid protein gp5"/>
    <property type="match status" value="1"/>
</dbReference>
<feature type="domain" description="Phage capsid-like C-terminal" evidence="3">
    <location>
        <begin position="130"/>
        <end position="396"/>
    </location>
</feature>
<proteinExistence type="predicted"/>
<dbReference type="SUPFAM" id="SSF56563">
    <property type="entry name" value="Major capsid protein gp5"/>
    <property type="match status" value="1"/>
</dbReference>
<evidence type="ECO:0000256" key="2">
    <source>
        <dbReference type="SAM" id="Coils"/>
    </source>
</evidence>
<dbReference type="InterPro" id="IPR054612">
    <property type="entry name" value="Phage_capsid-like_C"/>
</dbReference>
<feature type="coiled-coil region" evidence="2">
    <location>
        <begin position="44"/>
        <end position="71"/>
    </location>
</feature>
<dbReference type="Gene3D" id="3.30.2320.10">
    <property type="entry name" value="hypothetical protein PF0899 domain"/>
    <property type="match status" value="1"/>
</dbReference>
<evidence type="ECO:0000256" key="1">
    <source>
        <dbReference type="ARBA" id="ARBA00004328"/>
    </source>
</evidence>
<sequence>MSEQTKSVAELAAETKAAFDKSLDAVKGIAQDALGKAERGEEIAAEVKRDADEALTKMNELGEQLSAMEQKLSRAGGPGDHVTEKSFGERFIEDERVKAFAESGARRGGVDMHAKATITSATTNAAGSAGAGVETTRLAGIVELPQRRLTVRDLITPGRMDGSTLEYVREKGFVNNAAPVAESAPKPSSDLQFELVSTSAKVIAHWMKASRQILSDFSQLRSIIDLRLMYGLGYVEEQQLLNGDGTGQNLLGIIPQATAYAAPAGAAAAATALDVLRLAMLQAALAEFPATGHVLNPIDWTNIELLKDTQGRYIIGNPQGTTAPTLWALPVVTTQAMAAGRFLTGAFKMGAQLFDRWEARVEAAYVDDDFVKNLITILAEERLALAVYRPEAFVTGALAVGGP</sequence>
<keyword evidence="2" id="KW-0175">Coiled coil</keyword>
<evidence type="ECO:0000259" key="3">
    <source>
        <dbReference type="Pfam" id="PF05065"/>
    </source>
</evidence>
<comment type="caution">
    <text evidence="4">The sequence shown here is derived from an EMBL/GenBank/DDBJ whole genome shotgun (WGS) entry which is preliminary data.</text>
</comment>
<evidence type="ECO:0000313" key="5">
    <source>
        <dbReference type="Proteomes" id="UP000316225"/>
    </source>
</evidence>
<dbReference type="NCBIfam" id="TIGR01554">
    <property type="entry name" value="major_cap_HK97"/>
    <property type="match status" value="1"/>
</dbReference>